<dbReference type="HAMAP" id="MF_00379">
    <property type="entry name" value="GTPase_MnmE"/>
    <property type="match status" value="1"/>
</dbReference>
<dbReference type="InterPro" id="IPR031168">
    <property type="entry name" value="G_TrmE"/>
</dbReference>
<dbReference type="GO" id="GO:0046872">
    <property type="term" value="F:metal ion binding"/>
    <property type="evidence" value="ECO:0007669"/>
    <property type="project" value="UniProtKB-KW"/>
</dbReference>
<evidence type="ECO:0000256" key="7">
    <source>
        <dbReference type="ARBA" id="ARBA00022842"/>
    </source>
</evidence>
<comment type="similarity">
    <text evidence="1 10 11">Belongs to the TRAFAC class TrmE-Era-EngA-EngB-Septin-like GTPase superfamily. TrmE GTPase family.</text>
</comment>
<comment type="caution">
    <text evidence="10">Lacks conserved residue(s) required for the propagation of feature annotation.</text>
</comment>
<feature type="binding site" evidence="10">
    <location>
        <position position="259"/>
    </location>
    <ligand>
        <name>K(+)</name>
        <dbReference type="ChEBI" id="CHEBI:29103"/>
    </ligand>
</feature>
<comment type="subunit">
    <text evidence="10">Homodimer. Heterotetramer of two MnmE and two MnmG subunits.</text>
</comment>
<dbReference type="InterPro" id="IPR027266">
    <property type="entry name" value="TrmE/GcvT-like"/>
</dbReference>
<dbReference type="Gene3D" id="3.40.50.300">
    <property type="entry name" value="P-loop containing nucleotide triphosphate hydrolases"/>
    <property type="match status" value="1"/>
</dbReference>
<dbReference type="InterPro" id="IPR025867">
    <property type="entry name" value="MnmE_helical"/>
</dbReference>
<feature type="domain" description="TrmE-type G" evidence="12">
    <location>
        <begin position="230"/>
        <end position="387"/>
    </location>
</feature>
<feature type="binding site" evidence="10">
    <location>
        <position position="240"/>
    </location>
    <ligand>
        <name>K(+)</name>
        <dbReference type="ChEBI" id="CHEBI:29103"/>
    </ligand>
</feature>
<keyword evidence="9 10" id="KW-0342">GTP-binding</keyword>
<dbReference type="GO" id="GO:0003924">
    <property type="term" value="F:GTPase activity"/>
    <property type="evidence" value="ECO:0007669"/>
    <property type="project" value="UniProtKB-UniRule"/>
</dbReference>
<feature type="binding site" evidence="10">
    <location>
        <begin position="240"/>
        <end position="245"/>
    </location>
    <ligand>
        <name>GTP</name>
        <dbReference type="ChEBI" id="CHEBI:37565"/>
    </ligand>
</feature>
<keyword evidence="7 10" id="KW-0460">Magnesium</keyword>
<dbReference type="FunFam" id="3.30.1360.120:FF:000003">
    <property type="entry name" value="tRNA modification GTPase MnmE"/>
    <property type="match status" value="1"/>
</dbReference>
<evidence type="ECO:0000256" key="11">
    <source>
        <dbReference type="RuleBase" id="RU003313"/>
    </source>
</evidence>
<accession>A0A2H0LXJ8</accession>
<sequence>MNNLFTFNDTIAAISTAQGASGIGIVRLSGKEALEIVDKIFLPKDMAKPSDFKSYTLHYGWIVAGCRRKPNIIDEVLLTVMRAPKSYTREDVVEINCHGGIVSLRSILELVLANGARLAAPGEFTKRAFLNGRIDLAQAEAVLDIIQSKTEASLRLSNEQLKGALSDGLNNIRKSILDILSLLEASIDFGEEEDATKTKNGRLTSRIRSINNQLKQVLDSASIGRLLREGVSVVICGRPNVGKSSLLNALLKEERVIVTPIAGTTRDIIEETLDIRGIPVKIADTAGIIEPRDLAEHEAVNRARRYFGKADLIVLVFDASKSLTKQDKILIRKINSRPAIAVLNKIDLPLKIKKADLKPYFKKIVELSALKLKGIGALEKALLDMVLGGRPIEAEPAMISSLRQKDCIVRAFNFCAEALNLAKCGWSQELIAESLKGAICSLDEITGRKVSDDLLDKIFSEFCVGK</sequence>
<feature type="binding site" evidence="10">
    <location>
        <begin position="259"/>
        <end position="265"/>
    </location>
    <ligand>
        <name>GTP</name>
        <dbReference type="ChEBI" id="CHEBI:37565"/>
    </ligand>
</feature>
<dbReference type="GO" id="GO:0030488">
    <property type="term" value="P:tRNA methylation"/>
    <property type="evidence" value="ECO:0007669"/>
    <property type="project" value="TreeGrafter"/>
</dbReference>
<comment type="caution">
    <text evidence="13">The sequence shown here is derived from an EMBL/GenBank/DDBJ whole genome shotgun (WGS) entry which is preliminary data.</text>
</comment>
<dbReference type="Pfam" id="PF01926">
    <property type="entry name" value="MMR_HSR1"/>
    <property type="match status" value="1"/>
</dbReference>
<organism evidence="13 14">
    <name type="scientific">Candidatus Ghiorseimicrobium undicola</name>
    <dbReference type="NCBI Taxonomy" id="1974746"/>
    <lineage>
        <taxon>Bacteria</taxon>
        <taxon>Pseudomonadati</taxon>
        <taxon>Candidatus Omnitrophota</taxon>
        <taxon>Candidatus Ghiorseimicrobium</taxon>
    </lineage>
</organism>
<keyword evidence="4 10" id="KW-0479">Metal-binding</keyword>
<dbReference type="CDD" id="cd14858">
    <property type="entry name" value="TrmE_N"/>
    <property type="match status" value="1"/>
</dbReference>
<dbReference type="PANTHER" id="PTHR42714:SF2">
    <property type="entry name" value="TRNA MODIFICATION GTPASE GTPBP3, MITOCHONDRIAL"/>
    <property type="match status" value="1"/>
</dbReference>
<feature type="binding site" evidence="10">
    <location>
        <position position="265"/>
    </location>
    <ligand>
        <name>Mg(2+)</name>
        <dbReference type="ChEBI" id="CHEBI:18420"/>
    </ligand>
</feature>
<dbReference type="NCBIfam" id="TIGR00450">
    <property type="entry name" value="mnmE_trmE_thdF"/>
    <property type="match status" value="1"/>
</dbReference>
<dbReference type="NCBIfam" id="TIGR00231">
    <property type="entry name" value="small_GTP"/>
    <property type="match status" value="1"/>
</dbReference>
<proteinExistence type="inferred from homology"/>
<dbReference type="InterPro" id="IPR018948">
    <property type="entry name" value="GTP-bd_TrmE_N"/>
</dbReference>
<dbReference type="Pfam" id="PF10396">
    <property type="entry name" value="TrmE_N"/>
    <property type="match status" value="1"/>
</dbReference>
<feature type="binding site" evidence="10">
    <location>
        <position position="133"/>
    </location>
    <ligand>
        <name>(6S)-5-formyl-5,6,7,8-tetrahydrofolate</name>
        <dbReference type="ChEBI" id="CHEBI:57457"/>
    </ligand>
</feature>
<feature type="binding site" evidence="10">
    <location>
        <position position="94"/>
    </location>
    <ligand>
        <name>(6S)-5-formyl-5,6,7,8-tetrahydrofolate</name>
        <dbReference type="ChEBI" id="CHEBI:57457"/>
    </ligand>
</feature>
<dbReference type="Gene3D" id="1.20.120.430">
    <property type="entry name" value="tRNA modification GTPase MnmE domain 2"/>
    <property type="match status" value="1"/>
</dbReference>
<protein>
    <recommendedName>
        <fullName evidence="10">tRNA modification GTPase MnmE</fullName>
        <ecNumber evidence="10">3.6.-.-</ecNumber>
    </recommendedName>
</protein>
<dbReference type="GO" id="GO:0005525">
    <property type="term" value="F:GTP binding"/>
    <property type="evidence" value="ECO:0007669"/>
    <property type="project" value="UniProtKB-UniRule"/>
</dbReference>
<gene>
    <name evidence="10 13" type="primary">trmE</name>
    <name evidence="10" type="synonym">mnmE</name>
    <name evidence="13" type="ORF">COV72_04490</name>
</gene>
<feature type="binding site" evidence="10">
    <location>
        <position position="244"/>
    </location>
    <ligand>
        <name>Mg(2+)</name>
        <dbReference type="ChEBI" id="CHEBI:18420"/>
    </ligand>
</feature>
<name>A0A2H0LXJ8_9BACT</name>
<dbReference type="InterPro" id="IPR027417">
    <property type="entry name" value="P-loop_NTPase"/>
</dbReference>
<comment type="cofactor">
    <cofactor evidence="10">
        <name>K(+)</name>
        <dbReference type="ChEBI" id="CHEBI:29103"/>
    </cofactor>
    <text evidence="10">Binds 1 potassium ion per subunit.</text>
</comment>
<evidence type="ECO:0000256" key="3">
    <source>
        <dbReference type="ARBA" id="ARBA00022694"/>
    </source>
</evidence>
<keyword evidence="5 10" id="KW-0547">Nucleotide-binding</keyword>
<dbReference type="InterPro" id="IPR004520">
    <property type="entry name" value="GTPase_MnmE"/>
</dbReference>
<evidence type="ECO:0000313" key="13">
    <source>
        <dbReference type="EMBL" id="PIQ89149.1"/>
    </source>
</evidence>
<evidence type="ECO:0000256" key="10">
    <source>
        <dbReference type="HAMAP-Rule" id="MF_00379"/>
    </source>
</evidence>
<evidence type="ECO:0000256" key="5">
    <source>
        <dbReference type="ARBA" id="ARBA00022741"/>
    </source>
</evidence>
<evidence type="ECO:0000259" key="12">
    <source>
        <dbReference type="PROSITE" id="PS51709"/>
    </source>
</evidence>
<evidence type="ECO:0000256" key="9">
    <source>
        <dbReference type="ARBA" id="ARBA00023134"/>
    </source>
</evidence>
<dbReference type="InterPro" id="IPR027368">
    <property type="entry name" value="MnmE_dom2"/>
</dbReference>
<keyword evidence="6 10" id="KW-0378">Hydrolase</keyword>
<dbReference type="SUPFAM" id="SSF52540">
    <property type="entry name" value="P-loop containing nucleoside triphosphate hydrolases"/>
    <property type="match status" value="1"/>
</dbReference>
<feature type="binding site" evidence="10">
    <location>
        <begin position="284"/>
        <end position="287"/>
    </location>
    <ligand>
        <name>GTP</name>
        <dbReference type="ChEBI" id="CHEBI:37565"/>
    </ligand>
</feature>
<reference evidence="13 14" key="1">
    <citation type="submission" date="2017-09" db="EMBL/GenBank/DDBJ databases">
        <title>Depth-based differentiation of microbial function through sediment-hosted aquifers and enrichment of novel symbionts in the deep terrestrial subsurface.</title>
        <authorList>
            <person name="Probst A.J."/>
            <person name="Ladd B."/>
            <person name="Jarett J.K."/>
            <person name="Geller-Mcgrath D.E."/>
            <person name="Sieber C.M."/>
            <person name="Emerson J.B."/>
            <person name="Anantharaman K."/>
            <person name="Thomas B.C."/>
            <person name="Malmstrom R."/>
            <person name="Stieglmeier M."/>
            <person name="Klingl A."/>
            <person name="Woyke T."/>
            <person name="Ryan C.M."/>
            <person name="Banfield J.F."/>
        </authorList>
    </citation>
    <scope>NUCLEOTIDE SEQUENCE [LARGE SCALE GENOMIC DNA]</scope>
    <source>
        <strain evidence="13">CG11_big_fil_rev_8_21_14_0_20_42_13</strain>
    </source>
</reference>
<dbReference type="EMBL" id="PCWA01000069">
    <property type="protein sequence ID" value="PIQ89149.1"/>
    <property type="molecule type" value="Genomic_DNA"/>
</dbReference>
<dbReference type="InterPro" id="IPR006073">
    <property type="entry name" value="GTP-bd"/>
</dbReference>
<dbReference type="GO" id="GO:0005829">
    <property type="term" value="C:cytosol"/>
    <property type="evidence" value="ECO:0007669"/>
    <property type="project" value="TreeGrafter"/>
</dbReference>
<feature type="binding site" evidence="10">
    <location>
        <position position="27"/>
    </location>
    <ligand>
        <name>(6S)-5-formyl-5,6,7,8-tetrahydrofolate</name>
        <dbReference type="ChEBI" id="CHEBI:57457"/>
    </ligand>
</feature>
<feature type="binding site" evidence="10">
    <location>
        <position position="466"/>
    </location>
    <ligand>
        <name>(6S)-5-formyl-5,6,7,8-tetrahydrofolate</name>
        <dbReference type="ChEBI" id="CHEBI:57457"/>
    </ligand>
</feature>
<evidence type="ECO:0000256" key="4">
    <source>
        <dbReference type="ARBA" id="ARBA00022723"/>
    </source>
</evidence>
<keyword evidence="8 10" id="KW-0630">Potassium</keyword>
<keyword evidence="3 10" id="KW-0819">tRNA processing</keyword>
<comment type="subcellular location">
    <subcellularLocation>
        <location evidence="10">Cytoplasm</location>
    </subcellularLocation>
</comment>
<evidence type="ECO:0000313" key="14">
    <source>
        <dbReference type="Proteomes" id="UP000229641"/>
    </source>
</evidence>
<dbReference type="GO" id="GO:0002098">
    <property type="term" value="P:tRNA wobble uridine modification"/>
    <property type="evidence" value="ECO:0007669"/>
    <property type="project" value="TreeGrafter"/>
</dbReference>
<dbReference type="GO" id="GO:0042802">
    <property type="term" value="F:identical protein binding"/>
    <property type="evidence" value="ECO:0007669"/>
    <property type="project" value="UniProtKB-ARBA"/>
</dbReference>
<evidence type="ECO:0000256" key="6">
    <source>
        <dbReference type="ARBA" id="ARBA00022801"/>
    </source>
</evidence>
<dbReference type="CDD" id="cd04164">
    <property type="entry name" value="trmE"/>
    <property type="match status" value="1"/>
</dbReference>
<feature type="binding site" evidence="10">
    <location>
        <position position="264"/>
    </location>
    <ligand>
        <name>K(+)</name>
        <dbReference type="ChEBI" id="CHEBI:29103"/>
    </ligand>
</feature>
<dbReference type="Proteomes" id="UP000229641">
    <property type="component" value="Unassembled WGS sequence"/>
</dbReference>
<evidence type="ECO:0000256" key="2">
    <source>
        <dbReference type="ARBA" id="ARBA00022490"/>
    </source>
</evidence>
<dbReference type="AlphaFoldDB" id="A0A2H0LXJ8"/>
<dbReference type="InterPro" id="IPR005225">
    <property type="entry name" value="Small_GTP-bd"/>
</dbReference>
<dbReference type="PROSITE" id="PS51709">
    <property type="entry name" value="G_TRME"/>
    <property type="match status" value="1"/>
</dbReference>
<dbReference type="EC" id="3.6.-.-" evidence="10"/>
<keyword evidence="2 10" id="KW-0963">Cytoplasm</keyword>
<evidence type="ECO:0000256" key="1">
    <source>
        <dbReference type="ARBA" id="ARBA00011043"/>
    </source>
</evidence>
<dbReference type="FunFam" id="3.40.50.300:FF:001376">
    <property type="entry name" value="tRNA modification GTPase MnmE"/>
    <property type="match status" value="1"/>
</dbReference>
<evidence type="ECO:0000256" key="8">
    <source>
        <dbReference type="ARBA" id="ARBA00022958"/>
    </source>
</evidence>
<dbReference type="NCBIfam" id="NF003661">
    <property type="entry name" value="PRK05291.1-3"/>
    <property type="match status" value="1"/>
</dbReference>
<dbReference type="Pfam" id="PF12631">
    <property type="entry name" value="MnmE_helical"/>
    <property type="match status" value="1"/>
</dbReference>
<comment type="function">
    <text evidence="10">Exhibits a very high intrinsic GTPase hydrolysis rate. Involved in the addition of a carboxymethylaminomethyl (cmnm) group at the wobble position (U34) of certain tRNAs, forming tRNA-cmnm(5)s(2)U34.</text>
</comment>
<feature type="binding site" evidence="10">
    <location>
        <position position="261"/>
    </location>
    <ligand>
        <name>K(+)</name>
        <dbReference type="ChEBI" id="CHEBI:29103"/>
    </ligand>
</feature>
<dbReference type="Gene3D" id="3.30.1360.120">
    <property type="entry name" value="Probable tRNA modification gtpase trme, domain 1"/>
    <property type="match status" value="1"/>
</dbReference>
<dbReference type="PANTHER" id="PTHR42714">
    <property type="entry name" value="TRNA MODIFICATION GTPASE GTPBP3"/>
    <property type="match status" value="1"/>
</dbReference>